<accession>A0A2K3DV84</accession>
<name>A0A2K3DV84_CHLRE</name>
<sequence>MVELFGAAGAPDVVARIPLERYLQQPSRSDEASCAPTVATAPAGGTAAHHAAVKRIHMLGLLVVSGNLPRFSPDSAATLLRDACVVESPQAIQMVVRCAPTLSPAQAQPALLAATALGAAACVHELLSLTSVDPTAEGSLALRLASSAGSVACVEALLAAGAALERQHVAGFSPLDGLEGGVNSCLTEVGHSAEALAQAAAAAAAAGHAHVVGLLLRATRYPAALASLAAVAVAKGGSCSVGSTGSAEHAAGSAGAGHIGTAAGTASEAAAASGFSAEQALPAMRMLLAAGAEPSAFNGAMLLAACSRSQPPQQQHGSSGDNNLQCARASCSRTSSSNPLATSIATDHCAPADSGGLRPRACAADLVRELVAAGADPRAEDSMPLVTACRVGADVEVVQVLLAAGADAGAQDGAALRYACKHGAAEAVVELLAAAPGCHSLFGLATALAEAVAARHRGVAEALLVGCPAHGVEAQLVKDLALIQVAQAGCMEAVQLLLLMEAGAAACGSKALVAAAEAGHDAVVEALLAAGADATARENAPLIGAARWGRTAVVRRLLAAGADPCARDSWALWAASEAGHMETVAVLMAAGADPAVPMDEEAAGFDVASLINEMECDG</sequence>
<dbReference type="RefSeq" id="XP_001695622.2">
    <property type="nucleotide sequence ID" value="XM_001695570.3"/>
</dbReference>
<evidence type="ECO:0000256" key="1">
    <source>
        <dbReference type="ARBA" id="ARBA00022737"/>
    </source>
</evidence>
<dbReference type="PANTHER" id="PTHR24198">
    <property type="entry name" value="ANKYRIN REPEAT AND PROTEIN KINASE DOMAIN-CONTAINING PROTEIN"/>
    <property type="match status" value="1"/>
</dbReference>
<gene>
    <name evidence="4" type="ORF">CHLRE_03g145287v5</name>
</gene>
<dbReference type="PROSITE" id="PS50297">
    <property type="entry name" value="ANK_REP_REGION"/>
    <property type="match status" value="1"/>
</dbReference>
<dbReference type="OrthoDB" id="544637at2759"/>
<dbReference type="SUPFAM" id="SSF48403">
    <property type="entry name" value="Ankyrin repeat"/>
    <property type="match status" value="1"/>
</dbReference>
<dbReference type="PaxDb" id="3055-EDP01409"/>
<evidence type="ECO:0000256" key="3">
    <source>
        <dbReference type="PROSITE-ProRule" id="PRU00023"/>
    </source>
</evidence>
<dbReference type="AlphaFoldDB" id="A0A2K3DV84"/>
<evidence type="ECO:0000313" key="4">
    <source>
        <dbReference type="EMBL" id="PNW84457.1"/>
    </source>
</evidence>
<organism evidence="4 5">
    <name type="scientific">Chlamydomonas reinhardtii</name>
    <name type="common">Chlamydomonas smithii</name>
    <dbReference type="NCBI Taxonomy" id="3055"/>
    <lineage>
        <taxon>Eukaryota</taxon>
        <taxon>Viridiplantae</taxon>
        <taxon>Chlorophyta</taxon>
        <taxon>core chlorophytes</taxon>
        <taxon>Chlorophyceae</taxon>
        <taxon>CS clade</taxon>
        <taxon>Chlamydomonadales</taxon>
        <taxon>Chlamydomonadaceae</taxon>
        <taxon>Chlamydomonas</taxon>
    </lineage>
</organism>
<dbReference type="Gene3D" id="1.25.40.20">
    <property type="entry name" value="Ankyrin repeat-containing domain"/>
    <property type="match status" value="3"/>
</dbReference>
<dbReference type="PANTHER" id="PTHR24198:SF165">
    <property type="entry name" value="ANKYRIN REPEAT-CONTAINING PROTEIN-RELATED"/>
    <property type="match status" value="1"/>
</dbReference>
<dbReference type="Proteomes" id="UP000006906">
    <property type="component" value="Chromosome 3"/>
</dbReference>
<dbReference type="ExpressionAtlas" id="A0A2K3DV84">
    <property type="expression patterns" value="baseline"/>
</dbReference>
<protein>
    <submittedName>
        <fullName evidence="4">Uncharacterized protein</fullName>
    </submittedName>
</protein>
<dbReference type="EMBL" id="CM008964">
    <property type="protein sequence ID" value="PNW84457.1"/>
    <property type="molecule type" value="Genomic_DNA"/>
</dbReference>
<evidence type="ECO:0000313" key="5">
    <source>
        <dbReference type="Proteomes" id="UP000006906"/>
    </source>
</evidence>
<dbReference type="Pfam" id="PF12796">
    <property type="entry name" value="Ank_2"/>
    <property type="match status" value="2"/>
</dbReference>
<dbReference type="PROSITE" id="PS50088">
    <property type="entry name" value="ANK_REPEAT"/>
    <property type="match status" value="2"/>
</dbReference>
<dbReference type="GeneID" id="5721270"/>
<keyword evidence="2 3" id="KW-0040">ANK repeat</keyword>
<dbReference type="InParanoid" id="A0A2K3DV84"/>
<reference evidence="4 5" key="1">
    <citation type="journal article" date="2007" name="Science">
        <title>The Chlamydomonas genome reveals the evolution of key animal and plant functions.</title>
        <authorList>
            <person name="Merchant S.S."/>
            <person name="Prochnik S.E."/>
            <person name="Vallon O."/>
            <person name="Harris E.H."/>
            <person name="Karpowicz S.J."/>
            <person name="Witman G.B."/>
            <person name="Terry A."/>
            <person name="Salamov A."/>
            <person name="Fritz-Laylin L.K."/>
            <person name="Marechal-Drouard L."/>
            <person name="Marshall W.F."/>
            <person name="Qu L.H."/>
            <person name="Nelson D.R."/>
            <person name="Sanderfoot A.A."/>
            <person name="Spalding M.H."/>
            <person name="Kapitonov V.V."/>
            <person name="Ren Q."/>
            <person name="Ferris P."/>
            <person name="Lindquist E."/>
            <person name="Shapiro H."/>
            <person name="Lucas S.M."/>
            <person name="Grimwood J."/>
            <person name="Schmutz J."/>
            <person name="Cardol P."/>
            <person name="Cerutti H."/>
            <person name="Chanfreau G."/>
            <person name="Chen C.L."/>
            <person name="Cognat V."/>
            <person name="Croft M.T."/>
            <person name="Dent R."/>
            <person name="Dutcher S."/>
            <person name="Fernandez E."/>
            <person name="Fukuzawa H."/>
            <person name="Gonzalez-Ballester D."/>
            <person name="Gonzalez-Halphen D."/>
            <person name="Hallmann A."/>
            <person name="Hanikenne M."/>
            <person name="Hippler M."/>
            <person name="Inwood W."/>
            <person name="Jabbari K."/>
            <person name="Kalanon M."/>
            <person name="Kuras R."/>
            <person name="Lefebvre P.A."/>
            <person name="Lemaire S.D."/>
            <person name="Lobanov A.V."/>
            <person name="Lohr M."/>
            <person name="Manuell A."/>
            <person name="Meier I."/>
            <person name="Mets L."/>
            <person name="Mittag M."/>
            <person name="Mittelmeier T."/>
            <person name="Moroney J.V."/>
            <person name="Moseley J."/>
            <person name="Napoli C."/>
            <person name="Nedelcu A.M."/>
            <person name="Niyogi K."/>
            <person name="Novoselov S.V."/>
            <person name="Paulsen I.T."/>
            <person name="Pazour G."/>
            <person name="Purton S."/>
            <person name="Ral J.P."/>
            <person name="Riano-Pachon D.M."/>
            <person name="Riekhof W."/>
            <person name="Rymarquis L."/>
            <person name="Schroda M."/>
            <person name="Stern D."/>
            <person name="Umen J."/>
            <person name="Willows R."/>
            <person name="Wilson N."/>
            <person name="Zimmer S.L."/>
            <person name="Allmer J."/>
            <person name="Balk J."/>
            <person name="Bisova K."/>
            <person name="Chen C.J."/>
            <person name="Elias M."/>
            <person name="Gendler K."/>
            <person name="Hauser C."/>
            <person name="Lamb M.R."/>
            <person name="Ledford H."/>
            <person name="Long J.C."/>
            <person name="Minagawa J."/>
            <person name="Page M.D."/>
            <person name="Pan J."/>
            <person name="Pootakham W."/>
            <person name="Roje S."/>
            <person name="Rose A."/>
            <person name="Stahlberg E."/>
            <person name="Terauchi A.M."/>
            <person name="Yang P."/>
            <person name="Ball S."/>
            <person name="Bowler C."/>
            <person name="Dieckmann C.L."/>
            <person name="Gladyshev V.N."/>
            <person name="Green P."/>
            <person name="Jorgensen R."/>
            <person name="Mayfield S."/>
            <person name="Mueller-Roeber B."/>
            <person name="Rajamani S."/>
            <person name="Sayre R.T."/>
            <person name="Brokstein P."/>
            <person name="Dubchak I."/>
            <person name="Goodstein D."/>
            <person name="Hornick L."/>
            <person name="Huang Y.W."/>
            <person name="Jhaveri J."/>
            <person name="Luo Y."/>
            <person name="Martinez D."/>
            <person name="Ngau W.C."/>
            <person name="Otillar B."/>
            <person name="Poliakov A."/>
            <person name="Porter A."/>
            <person name="Szajkowski L."/>
            <person name="Werner G."/>
            <person name="Zhou K."/>
            <person name="Grigoriev I.V."/>
            <person name="Rokhsar D.S."/>
            <person name="Grossman A.R."/>
        </authorList>
    </citation>
    <scope>NUCLEOTIDE SEQUENCE [LARGE SCALE GENOMIC DNA]</scope>
    <source>
        <strain evidence="5">CC-503</strain>
    </source>
</reference>
<keyword evidence="5" id="KW-1185">Reference proteome</keyword>
<keyword evidence="1" id="KW-0677">Repeat</keyword>
<feature type="repeat" description="ANK" evidence="3">
    <location>
        <begin position="507"/>
        <end position="539"/>
    </location>
</feature>
<dbReference type="InterPro" id="IPR002110">
    <property type="entry name" value="Ankyrin_rpt"/>
</dbReference>
<evidence type="ECO:0000256" key="2">
    <source>
        <dbReference type="ARBA" id="ARBA00023043"/>
    </source>
</evidence>
<dbReference type="Gramene" id="PNW84457">
    <property type="protein sequence ID" value="PNW84457"/>
    <property type="gene ID" value="CHLRE_03g145287v5"/>
</dbReference>
<dbReference type="KEGG" id="cre:CHLRE_03g145287v5"/>
<feature type="repeat" description="ANK" evidence="3">
    <location>
        <begin position="537"/>
        <end position="569"/>
    </location>
</feature>
<proteinExistence type="predicted"/>
<dbReference type="InterPro" id="IPR036770">
    <property type="entry name" value="Ankyrin_rpt-contain_sf"/>
</dbReference>
<dbReference type="SMART" id="SM00248">
    <property type="entry name" value="ANK"/>
    <property type="match status" value="7"/>
</dbReference>